<proteinExistence type="predicted"/>
<dbReference type="Proteomes" id="UP001638806">
    <property type="component" value="Unassembled WGS sequence"/>
</dbReference>
<reference evidence="1" key="1">
    <citation type="submission" date="2024-12" db="EMBL/GenBank/DDBJ databases">
        <title>Comparative genomics and development of molecular markers within Purpureocillium lilacinum and among Purpureocillium species.</title>
        <authorList>
            <person name="Yeh Z.-Y."/>
            <person name="Ni N.-T."/>
            <person name="Lo P.-H."/>
            <person name="Mushyakhwo K."/>
            <person name="Lin C.-F."/>
            <person name="Nai Y.-S."/>
        </authorList>
    </citation>
    <scope>NUCLEOTIDE SEQUENCE</scope>
    <source>
        <strain evidence="1">NCHU-NPUST-175</strain>
    </source>
</reference>
<sequence>MSSADKSRQSSGGRSIFSRSKNKDRRTTDTDHLDVASTMSSRISRHKRESSTVSIDAPASPDPGINMTAGVVTSIPYESVPAGPRSPIPVEYLPKPDQLPVRRDPLPHHLNKAGGDFHQYPNFDPSSLHPGSHVPTRPHTSASNITMASTGRQAQFQQWGPPRGSVASTVNGSRYDSYMAPNGRASGDNLSIYSALPTASSQSSYGSQTSHRDSHRLTKLPGGGGHDGFYFPKPDDDHVVEQMFLQLMQKRGWHNLPEQARRQMMAYPPQKKWTLLHQDRLTEWQGEQKRRQTARTNQYTTPDVTTYSDEEGAPEWYVRKVMEDRLDSKGMGSLEVNLRTQQIGWVKRFVECQGQVALVTLLLKLNRKTAVGPAPDNNKAERNLDREYDIVKCLKALMNNKFGADDALMQSKVLLALATSLTSSRITTRKLVSEILTFLCTWGENGEGHLKVIQALDEVKAQSGENGRFDSWMRLVEVTVDGRGKMGSLVGASEELRTGGIGMENLLMEYAVATLMLISMIVDSPSATSSSECTSGPSSRLAASSGS</sequence>
<name>A0ACC4DN83_PURLI</name>
<comment type="caution">
    <text evidence="1">The sequence shown here is derived from an EMBL/GenBank/DDBJ whole genome shotgun (WGS) entry which is preliminary data.</text>
</comment>
<accession>A0ACC4DN83</accession>
<gene>
    <name evidence="1" type="ORF">ACCO45_007902</name>
</gene>
<protein>
    <submittedName>
        <fullName evidence="1">Uncharacterized protein</fullName>
    </submittedName>
</protein>
<dbReference type="EMBL" id="JBGNUJ010000007">
    <property type="protein sequence ID" value="KAL3957324.1"/>
    <property type="molecule type" value="Genomic_DNA"/>
</dbReference>
<evidence type="ECO:0000313" key="2">
    <source>
        <dbReference type="Proteomes" id="UP001638806"/>
    </source>
</evidence>
<evidence type="ECO:0000313" key="1">
    <source>
        <dbReference type="EMBL" id="KAL3957324.1"/>
    </source>
</evidence>
<organism evidence="1 2">
    <name type="scientific">Purpureocillium lilacinum</name>
    <name type="common">Paecilomyces lilacinus</name>
    <dbReference type="NCBI Taxonomy" id="33203"/>
    <lineage>
        <taxon>Eukaryota</taxon>
        <taxon>Fungi</taxon>
        <taxon>Dikarya</taxon>
        <taxon>Ascomycota</taxon>
        <taxon>Pezizomycotina</taxon>
        <taxon>Sordariomycetes</taxon>
        <taxon>Hypocreomycetidae</taxon>
        <taxon>Hypocreales</taxon>
        <taxon>Ophiocordycipitaceae</taxon>
        <taxon>Purpureocillium</taxon>
    </lineage>
</organism>
<keyword evidence="2" id="KW-1185">Reference proteome</keyword>